<dbReference type="SUPFAM" id="SSF53639">
    <property type="entry name" value="AraD/HMP-PK domain-like"/>
    <property type="match status" value="1"/>
</dbReference>
<dbReference type="GO" id="GO:0005856">
    <property type="term" value="C:cytoskeleton"/>
    <property type="evidence" value="ECO:0007669"/>
    <property type="project" value="TreeGrafter"/>
</dbReference>
<accession>A0A2U1CYE6</accession>
<protein>
    <submittedName>
        <fullName evidence="3">Ribulose-5-phosphate 4-epimerase/fuculose-1-phosphate aldolase</fullName>
    </submittedName>
</protein>
<dbReference type="GO" id="GO:0051015">
    <property type="term" value="F:actin filament binding"/>
    <property type="evidence" value="ECO:0007669"/>
    <property type="project" value="TreeGrafter"/>
</dbReference>
<feature type="domain" description="Class II aldolase/adducin N-terminal" evidence="2">
    <location>
        <begin position="13"/>
        <end position="192"/>
    </location>
</feature>
<gene>
    <name evidence="3" type="ORF">C8D92_103208</name>
</gene>
<evidence type="ECO:0000259" key="2">
    <source>
        <dbReference type="SMART" id="SM01007"/>
    </source>
</evidence>
<dbReference type="InterPro" id="IPR001303">
    <property type="entry name" value="Aldolase_II/adducin_N"/>
</dbReference>
<dbReference type="PANTHER" id="PTHR10672">
    <property type="entry name" value="ADDUCIN"/>
    <property type="match status" value="1"/>
</dbReference>
<name>A0A2U1CYE6_9GAMM</name>
<dbReference type="Gene3D" id="3.40.225.10">
    <property type="entry name" value="Class II aldolase/adducin N-terminal domain"/>
    <property type="match status" value="1"/>
</dbReference>
<comment type="similarity">
    <text evidence="1">Belongs to the aldolase class II family.</text>
</comment>
<comment type="caution">
    <text evidence="3">The sequence shown here is derived from an EMBL/GenBank/DDBJ whole genome shotgun (WGS) entry which is preliminary data.</text>
</comment>
<dbReference type="NCBIfam" id="NF005689">
    <property type="entry name" value="PRK07490.1"/>
    <property type="match status" value="1"/>
</dbReference>
<evidence type="ECO:0000313" key="3">
    <source>
        <dbReference type="EMBL" id="PVY77521.1"/>
    </source>
</evidence>
<dbReference type="InterPro" id="IPR036409">
    <property type="entry name" value="Aldolase_II/adducin_N_sf"/>
</dbReference>
<evidence type="ECO:0000313" key="4">
    <source>
        <dbReference type="Proteomes" id="UP000245887"/>
    </source>
</evidence>
<dbReference type="GO" id="GO:0005996">
    <property type="term" value="P:monosaccharide metabolic process"/>
    <property type="evidence" value="ECO:0007669"/>
    <property type="project" value="UniProtKB-ARBA"/>
</dbReference>
<dbReference type="EMBL" id="QEKQ01000003">
    <property type="protein sequence ID" value="PVY77521.1"/>
    <property type="molecule type" value="Genomic_DNA"/>
</dbReference>
<organism evidence="3 4">
    <name type="scientific">Tamilnaduibacter salinus</name>
    <dbReference type="NCBI Taxonomy" id="1484056"/>
    <lineage>
        <taxon>Bacteria</taxon>
        <taxon>Pseudomonadati</taxon>
        <taxon>Pseudomonadota</taxon>
        <taxon>Gammaproteobacteria</taxon>
        <taxon>Pseudomonadales</taxon>
        <taxon>Marinobacteraceae</taxon>
        <taxon>Tamilnaduibacter</taxon>
    </lineage>
</organism>
<dbReference type="SMART" id="SM01007">
    <property type="entry name" value="Aldolase_II"/>
    <property type="match status" value="1"/>
</dbReference>
<dbReference type="Pfam" id="PF00596">
    <property type="entry name" value="Aldolase_II"/>
    <property type="match status" value="1"/>
</dbReference>
<evidence type="ECO:0000256" key="1">
    <source>
        <dbReference type="ARBA" id="ARBA00037961"/>
    </source>
</evidence>
<dbReference type="RefSeq" id="WP_207775124.1">
    <property type="nucleotide sequence ID" value="NZ_NMPM01000040.1"/>
</dbReference>
<dbReference type="InterPro" id="IPR051017">
    <property type="entry name" value="Aldolase-II_Adducin_sf"/>
</dbReference>
<dbReference type="AlphaFoldDB" id="A0A2U1CYE6"/>
<dbReference type="Proteomes" id="UP000245887">
    <property type="component" value="Unassembled WGS sequence"/>
</dbReference>
<dbReference type="PANTHER" id="PTHR10672:SF21">
    <property type="entry name" value="CLASS II ALDOLASE_ADDUCIN N-TERMINAL DOMAIN-CONTAINING PROTEIN"/>
    <property type="match status" value="1"/>
</dbReference>
<sequence>MMANPDDHGTLREQLACAFRWMARLELHEAAANHCSVVSEPGGGRFLINPAGRHFSEIRASDLLEVAADAEAAPADLDPTAWAIHGAMHRRGRDVGCILHCHSLYATALACLANPELPPIEQNAMRFFERLRIDHGFEGMGLGDEAERLASMADGDAPILLLGNHGVIATGPDVATAFDNLYYFERACRYYLVARASGLPLRPVSAEVARRTAAQWDEYAKMGAPQAHFAALMRVLDREQDDYRS</sequence>
<reference evidence="3 4" key="1">
    <citation type="submission" date="2018-04" db="EMBL/GenBank/DDBJ databases">
        <title>Genomic Encyclopedia of Type Strains, Phase IV (KMG-IV): sequencing the most valuable type-strain genomes for metagenomic binning, comparative biology and taxonomic classification.</title>
        <authorList>
            <person name="Goeker M."/>
        </authorList>
    </citation>
    <scope>NUCLEOTIDE SEQUENCE [LARGE SCALE GENOMIC DNA]</scope>
    <source>
        <strain evidence="3 4">DSM 28688</strain>
    </source>
</reference>
<proteinExistence type="inferred from homology"/>